<dbReference type="VEuPathDB" id="MicrosporidiaDB:ECANGB1_2530"/>
<organism evidence="2 3">
    <name type="scientific">Enterospora canceri</name>
    <dbReference type="NCBI Taxonomy" id="1081671"/>
    <lineage>
        <taxon>Eukaryota</taxon>
        <taxon>Fungi</taxon>
        <taxon>Fungi incertae sedis</taxon>
        <taxon>Microsporidia</taxon>
        <taxon>Enterocytozoonidae</taxon>
        <taxon>Enterospora</taxon>
    </lineage>
</organism>
<name>A0A1Y1S7X9_9MICR</name>
<evidence type="ECO:0000256" key="1">
    <source>
        <dbReference type="SAM" id="Phobius"/>
    </source>
</evidence>
<dbReference type="GO" id="GO:0003735">
    <property type="term" value="F:structural constituent of ribosome"/>
    <property type="evidence" value="ECO:0007669"/>
    <property type="project" value="InterPro"/>
</dbReference>
<dbReference type="GO" id="GO:0022627">
    <property type="term" value="C:cytosolic small ribosomal subunit"/>
    <property type="evidence" value="ECO:0007669"/>
    <property type="project" value="TreeGrafter"/>
</dbReference>
<keyword evidence="1" id="KW-1133">Transmembrane helix</keyword>
<dbReference type="OrthoDB" id="10252683at2759"/>
<dbReference type="PANTHER" id="PTHR12010:SF2">
    <property type="entry name" value="40S RIBOSOMAL PROTEIN S29"/>
    <property type="match status" value="1"/>
</dbReference>
<comment type="caution">
    <text evidence="2">The sequence shown here is derived from an EMBL/GenBank/DDBJ whole genome shotgun (WGS) entry which is preliminary data.</text>
</comment>
<dbReference type="GO" id="GO:0002181">
    <property type="term" value="P:cytoplasmic translation"/>
    <property type="evidence" value="ECO:0007669"/>
    <property type="project" value="TreeGrafter"/>
</dbReference>
<dbReference type="PANTHER" id="PTHR12010">
    <property type="entry name" value="40S RIBOSOMAL PROTEIN S29"/>
    <property type="match status" value="1"/>
</dbReference>
<dbReference type="Proteomes" id="UP000192639">
    <property type="component" value="Unassembled WGS sequence"/>
</dbReference>
<dbReference type="InterPro" id="IPR039744">
    <property type="entry name" value="RIbosomal_uS14_euk_arc"/>
</dbReference>
<accession>A0A1Y1S7X9</accession>
<dbReference type="EMBL" id="LWDP01000032">
    <property type="protein sequence ID" value="ORD94123.1"/>
    <property type="molecule type" value="Genomic_DNA"/>
</dbReference>
<dbReference type="InterPro" id="IPR043140">
    <property type="entry name" value="Ribosomal_uS14_sf"/>
</dbReference>
<keyword evidence="3" id="KW-1185">Reference proteome</keyword>
<sequence>MHPRSTTKSNAYTNQSLIASFSSISLSNRLILFVFVTNISSSFVHLLFVQLVADLQKEERDQEYQEEDCAVQKDVAIIVFYTNEHSAPFLKIIQQILPMINDLKVRKEIDKTSAFCHKKPFGKGSRRCERCANHRGFNRKHGMNLCRRCLHIKAEIIGFKSLD</sequence>
<reference evidence="2 3" key="1">
    <citation type="journal article" date="2017" name="Environ. Microbiol.">
        <title>Decay of the glycolytic pathway and adaptation to intranuclear parasitism within Enterocytozoonidae microsporidia.</title>
        <authorList>
            <person name="Wiredu Boakye D."/>
            <person name="Jaroenlak P."/>
            <person name="Prachumwat A."/>
            <person name="Williams T.A."/>
            <person name="Bateman K.S."/>
            <person name="Itsathitphaisarn O."/>
            <person name="Sritunyalucksana K."/>
            <person name="Paszkiewicz K.H."/>
            <person name="Moore K.A."/>
            <person name="Stentiford G.D."/>
            <person name="Williams B.A."/>
        </authorList>
    </citation>
    <scope>NUCLEOTIDE SEQUENCE [LARGE SCALE GENOMIC DNA]</scope>
    <source>
        <strain evidence="2 3">GB1</strain>
    </source>
</reference>
<dbReference type="AlphaFoldDB" id="A0A1Y1S7X9"/>
<proteinExistence type="predicted"/>
<keyword evidence="1" id="KW-0472">Membrane</keyword>
<evidence type="ECO:0000313" key="2">
    <source>
        <dbReference type="EMBL" id="ORD94123.1"/>
    </source>
</evidence>
<gene>
    <name evidence="2" type="ORF">ECANGB1_2530</name>
</gene>
<dbReference type="GO" id="GO:0008270">
    <property type="term" value="F:zinc ion binding"/>
    <property type="evidence" value="ECO:0007669"/>
    <property type="project" value="InterPro"/>
</dbReference>
<keyword evidence="1" id="KW-0812">Transmembrane</keyword>
<feature type="transmembrane region" description="Helical" evidence="1">
    <location>
        <begin position="30"/>
        <end position="53"/>
    </location>
</feature>
<evidence type="ECO:0000313" key="3">
    <source>
        <dbReference type="Proteomes" id="UP000192639"/>
    </source>
</evidence>
<protein>
    <submittedName>
        <fullName evidence="2">Ribosomal prt S29</fullName>
    </submittedName>
</protein>
<dbReference type="Gene3D" id="4.10.830.10">
    <property type="entry name" value="30s Ribosomal Protein S14, Chain N"/>
    <property type="match status" value="1"/>
</dbReference>